<dbReference type="Proteomes" id="UP000652761">
    <property type="component" value="Unassembled WGS sequence"/>
</dbReference>
<dbReference type="EMBL" id="NMUH01000053">
    <property type="protein sequence ID" value="MQL70008.1"/>
    <property type="molecule type" value="Genomic_DNA"/>
</dbReference>
<accession>A0A843TDP9</accession>
<dbReference type="Pfam" id="PF11250">
    <property type="entry name" value="FAF"/>
    <property type="match status" value="1"/>
</dbReference>
<feature type="region of interest" description="Disordered" evidence="2">
    <location>
        <begin position="231"/>
        <end position="257"/>
    </location>
</feature>
<feature type="domain" description="FAF" evidence="3">
    <location>
        <begin position="237"/>
        <end position="290"/>
    </location>
</feature>
<comment type="similarity">
    <text evidence="1">Belongs to the fantastic four family.</text>
</comment>
<gene>
    <name evidence="4" type="ORF">Taro_002311</name>
</gene>
<dbReference type="InterPro" id="IPR021410">
    <property type="entry name" value="FAF"/>
</dbReference>
<comment type="caution">
    <text evidence="4">The sequence shown here is derived from an EMBL/GenBank/DDBJ whole genome shotgun (WGS) entry which is preliminary data.</text>
</comment>
<dbReference type="PANTHER" id="PTHR33155:SF3">
    <property type="entry name" value="PROTEIN FAF-LIKE, CHLOROPLASTIC"/>
    <property type="match status" value="1"/>
</dbReference>
<protein>
    <recommendedName>
        <fullName evidence="3">FAF domain-containing protein</fullName>
    </recommendedName>
</protein>
<feature type="compositionally biased region" description="Acidic residues" evidence="2">
    <location>
        <begin position="180"/>
        <end position="192"/>
    </location>
</feature>
<dbReference type="InterPro" id="IPR046431">
    <property type="entry name" value="FAF_dom"/>
</dbReference>
<dbReference type="OrthoDB" id="1303570at2759"/>
<evidence type="ECO:0000313" key="4">
    <source>
        <dbReference type="EMBL" id="MQL70008.1"/>
    </source>
</evidence>
<dbReference type="PANTHER" id="PTHR33155">
    <property type="entry name" value="FANTASTIC FOUR-LIKE PROTEIN (DUF3049)"/>
    <property type="match status" value="1"/>
</dbReference>
<feature type="compositionally biased region" description="Low complexity" evidence="2">
    <location>
        <begin position="311"/>
        <end position="322"/>
    </location>
</feature>
<reference evidence="4" key="1">
    <citation type="submission" date="2017-07" db="EMBL/GenBank/DDBJ databases">
        <title>Taro Niue Genome Assembly and Annotation.</title>
        <authorList>
            <person name="Atibalentja N."/>
            <person name="Keating K."/>
            <person name="Fields C.J."/>
        </authorList>
    </citation>
    <scope>NUCLEOTIDE SEQUENCE</scope>
    <source>
        <strain evidence="4">Niue_2</strain>
        <tissue evidence="4">Leaf</tissue>
    </source>
</reference>
<proteinExistence type="inferred from homology"/>
<feature type="region of interest" description="Disordered" evidence="2">
    <location>
        <begin position="305"/>
        <end position="372"/>
    </location>
</feature>
<feature type="region of interest" description="Disordered" evidence="2">
    <location>
        <begin position="180"/>
        <end position="217"/>
    </location>
</feature>
<evidence type="ECO:0000256" key="1">
    <source>
        <dbReference type="ARBA" id="ARBA00008690"/>
    </source>
</evidence>
<organism evidence="4 5">
    <name type="scientific">Colocasia esculenta</name>
    <name type="common">Wild taro</name>
    <name type="synonym">Arum esculentum</name>
    <dbReference type="NCBI Taxonomy" id="4460"/>
    <lineage>
        <taxon>Eukaryota</taxon>
        <taxon>Viridiplantae</taxon>
        <taxon>Streptophyta</taxon>
        <taxon>Embryophyta</taxon>
        <taxon>Tracheophyta</taxon>
        <taxon>Spermatophyta</taxon>
        <taxon>Magnoliopsida</taxon>
        <taxon>Liliopsida</taxon>
        <taxon>Araceae</taxon>
        <taxon>Aroideae</taxon>
        <taxon>Colocasieae</taxon>
        <taxon>Colocasia</taxon>
    </lineage>
</organism>
<evidence type="ECO:0000313" key="5">
    <source>
        <dbReference type="Proteomes" id="UP000652761"/>
    </source>
</evidence>
<feature type="compositionally biased region" description="Basic and acidic residues" evidence="2">
    <location>
        <begin position="193"/>
        <end position="203"/>
    </location>
</feature>
<dbReference type="AlphaFoldDB" id="A0A843TDP9"/>
<keyword evidence="5" id="KW-1185">Reference proteome</keyword>
<name>A0A843TDP9_COLES</name>
<sequence length="517" mass="56153">GPPPASLLIGATNKSLLSITEKRKKQRIPLLWTLPVVGLPFLRSSAACAMSSAVCESGLPSTGFILDGLRGGAARCGDVAASAVEAAAIDQWLAQQEAAIQREAAEKKDGQIDIWASIQSSKKAAEPGAPYVHPLVRRSASSLSQKSLEICTESLGSETGSDGVLSSDELGEYLPWPASDEEEVAEEKEETEQEHHEAEDAERVLPPPPPLPPPHRRKELAAVNYHCSISKRSPPRAFPPPLPSLSRRDGPCLSMRPHRRDGRLVVEAVSVPSQNYLHARRQDGRLLLSLVETTFQEVYPEREEPAMHRLQQQQPQADADGPVADEEDRRWSEDLAADDAAAAADADVDEEEVEEEEEDEEEEEEEGEEEVEVVDRGIVVEVNVSRPPQPQSGGMKVQRSSVVINKFVGAAAVEGKLAGAPAAPPRPAPSNATATTTTTATAVVAAAAAASSSLSTDERYWRYGTGPQSAQRHPSPEKLFFTSKRQMNRQDLLHQVRRCSEHLRPLFIWEPCCIATS</sequence>
<feature type="non-terminal residue" evidence="4">
    <location>
        <position position="1"/>
    </location>
</feature>
<feature type="compositionally biased region" description="Acidic residues" evidence="2">
    <location>
        <begin position="346"/>
        <end position="372"/>
    </location>
</feature>
<evidence type="ECO:0000256" key="2">
    <source>
        <dbReference type="SAM" id="MobiDB-lite"/>
    </source>
</evidence>
<evidence type="ECO:0000259" key="3">
    <source>
        <dbReference type="Pfam" id="PF11250"/>
    </source>
</evidence>